<evidence type="ECO:0000313" key="3">
    <source>
        <dbReference type="Proteomes" id="UP001175227"/>
    </source>
</evidence>
<reference evidence="2" key="1">
    <citation type="submission" date="2023-06" db="EMBL/GenBank/DDBJ databases">
        <authorList>
            <consortium name="Lawrence Berkeley National Laboratory"/>
            <person name="Ahrendt S."/>
            <person name="Sahu N."/>
            <person name="Indic B."/>
            <person name="Wong-Bajracharya J."/>
            <person name="Merenyi Z."/>
            <person name="Ke H.-M."/>
            <person name="Monk M."/>
            <person name="Kocsube S."/>
            <person name="Drula E."/>
            <person name="Lipzen A."/>
            <person name="Balint B."/>
            <person name="Henrissat B."/>
            <person name="Andreopoulos B."/>
            <person name="Martin F.M."/>
            <person name="Harder C.B."/>
            <person name="Rigling D."/>
            <person name="Ford K.L."/>
            <person name="Foster G.D."/>
            <person name="Pangilinan J."/>
            <person name="Papanicolaou A."/>
            <person name="Barry K."/>
            <person name="LaButti K."/>
            <person name="Viragh M."/>
            <person name="Koriabine M."/>
            <person name="Yan M."/>
            <person name="Riley R."/>
            <person name="Champramary S."/>
            <person name="Plett K.L."/>
            <person name="Tsai I.J."/>
            <person name="Slot J."/>
            <person name="Sipos G."/>
            <person name="Plett J."/>
            <person name="Nagy L.G."/>
            <person name="Grigoriev I.V."/>
        </authorList>
    </citation>
    <scope>NUCLEOTIDE SEQUENCE</scope>
    <source>
        <strain evidence="2">ICMP 16352</strain>
    </source>
</reference>
<evidence type="ECO:0000313" key="2">
    <source>
        <dbReference type="EMBL" id="KAK0471622.1"/>
    </source>
</evidence>
<accession>A0AA39NTK6</accession>
<keyword evidence="1" id="KW-1133">Transmembrane helix</keyword>
<feature type="transmembrane region" description="Helical" evidence="1">
    <location>
        <begin position="70"/>
        <end position="99"/>
    </location>
</feature>
<comment type="caution">
    <text evidence="2">The sequence shown here is derived from an EMBL/GenBank/DDBJ whole genome shotgun (WGS) entry which is preliminary data.</text>
</comment>
<feature type="transmembrane region" description="Helical" evidence="1">
    <location>
        <begin position="153"/>
        <end position="174"/>
    </location>
</feature>
<keyword evidence="1" id="KW-0812">Transmembrane</keyword>
<name>A0AA39NTK6_9AGAR</name>
<feature type="transmembrane region" description="Helical" evidence="1">
    <location>
        <begin position="38"/>
        <end position="58"/>
    </location>
</feature>
<sequence>MTTAITRHGTILQKPNDDLAKDIFQALDVQLNSMMVEALSHGIYTGLIVFALWTVVSSKRRHDYGGSRSILLTLMIVLVYLLTTFGFCVNWIANARIFIVNGQNFSTVFKAYNNPFPSWVYLVVGITAGVNTILTEATLIWRCWIVCGRNSRVIVVPVISTTMTVVSKGVLLYHHCADGDLENMDLYNPDSSHWALIYSSAILVTLLWCTVLIIYRIISVAIDPCWYICALEITAESASLYSVFIIILLVLEAHNDTVGMYVEALAIAMRGIVPTMQVGRVASGCARPDDYWSGSSVSESLRFTTSSAGEQSQDGMDFDGIMSVRSRSDLEDGLGNGAQSLL</sequence>
<keyword evidence="1" id="KW-0472">Membrane</keyword>
<organism evidence="2 3">
    <name type="scientific">Armillaria novae-zelandiae</name>
    <dbReference type="NCBI Taxonomy" id="153914"/>
    <lineage>
        <taxon>Eukaryota</taxon>
        <taxon>Fungi</taxon>
        <taxon>Dikarya</taxon>
        <taxon>Basidiomycota</taxon>
        <taxon>Agaricomycotina</taxon>
        <taxon>Agaricomycetes</taxon>
        <taxon>Agaricomycetidae</taxon>
        <taxon>Agaricales</taxon>
        <taxon>Marasmiineae</taxon>
        <taxon>Physalacriaceae</taxon>
        <taxon>Armillaria</taxon>
    </lineage>
</organism>
<feature type="transmembrane region" description="Helical" evidence="1">
    <location>
        <begin position="194"/>
        <end position="218"/>
    </location>
</feature>
<evidence type="ECO:0000256" key="1">
    <source>
        <dbReference type="SAM" id="Phobius"/>
    </source>
</evidence>
<feature type="transmembrane region" description="Helical" evidence="1">
    <location>
        <begin position="119"/>
        <end position="141"/>
    </location>
</feature>
<keyword evidence="3" id="KW-1185">Reference proteome</keyword>
<feature type="transmembrane region" description="Helical" evidence="1">
    <location>
        <begin position="225"/>
        <end position="251"/>
    </location>
</feature>
<protein>
    <submittedName>
        <fullName evidence="2">Uncharacterized protein</fullName>
    </submittedName>
</protein>
<gene>
    <name evidence="2" type="ORF">IW261DRAFT_1612028</name>
</gene>
<dbReference type="AlphaFoldDB" id="A0AA39NTK6"/>
<proteinExistence type="predicted"/>
<dbReference type="Proteomes" id="UP001175227">
    <property type="component" value="Unassembled WGS sequence"/>
</dbReference>
<dbReference type="EMBL" id="JAUEPR010000049">
    <property type="protein sequence ID" value="KAK0471622.1"/>
    <property type="molecule type" value="Genomic_DNA"/>
</dbReference>